<dbReference type="Gene3D" id="3.40.50.300">
    <property type="entry name" value="P-loop containing nucleotide triphosphate hydrolases"/>
    <property type="match status" value="2"/>
</dbReference>
<evidence type="ECO:0000256" key="6">
    <source>
        <dbReference type="ARBA" id="ARBA00034617"/>
    </source>
</evidence>
<dbReference type="GO" id="GO:0003677">
    <property type="term" value="F:DNA binding"/>
    <property type="evidence" value="ECO:0007669"/>
    <property type="project" value="UniProtKB-KW"/>
</dbReference>
<dbReference type="GO" id="GO:0005737">
    <property type="term" value="C:cytoplasm"/>
    <property type="evidence" value="ECO:0007669"/>
    <property type="project" value="TreeGrafter"/>
</dbReference>
<dbReference type="InterPro" id="IPR011545">
    <property type="entry name" value="DEAD/DEAH_box_helicase_dom"/>
</dbReference>
<evidence type="ECO:0000256" key="4">
    <source>
        <dbReference type="ARBA" id="ARBA00023125"/>
    </source>
</evidence>
<dbReference type="EC" id="5.6.2.4" evidence="7"/>
<evidence type="ECO:0000256" key="5">
    <source>
        <dbReference type="ARBA" id="ARBA00023235"/>
    </source>
</evidence>
<evidence type="ECO:0000259" key="9">
    <source>
        <dbReference type="PROSITE" id="PS51192"/>
    </source>
</evidence>
<dbReference type="SMART" id="SM00490">
    <property type="entry name" value="HELICc"/>
    <property type="match status" value="1"/>
</dbReference>
<evidence type="ECO:0000313" key="11">
    <source>
        <dbReference type="EMBL" id="KAE9405120.1"/>
    </source>
</evidence>
<reference evidence="11" key="1">
    <citation type="journal article" date="2019" name="Environ. Microbiol.">
        <title>Fungal ecological strategies reflected in gene transcription - a case study of two litter decomposers.</title>
        <authorList>
            <person name="Barbi F."/>
            <person name="Kohler A."/>
            <person name="Barry K."/>
            <person name="Baskaran P."/>
            <person name="Daum C."/>
            <person name="Fauchery L."/>
            <person name="Ihrmark K."/>
            <person name="Kuo A."/>
            <person name="LaButti K."/>
            <person name="Lipzen A."/>
            <person name="Morin E."/>
            <person name="Grigoriev I.V."/>
            <person name="Henrissat B."/>
            <person name="Lindahl B."/>
            <person name="Martin F."/>
        </authorList>
    </citation>
    <scope>NUCLEOTIDE SEQUENCE</scope>
    <source>
        <strain evidence="11">JB14</strain>
    </source>
</reference>
<dbReference type="InterPro" id="IPR014001">
    <property type="entry name" value="Helicase_ATP-bd"/>
</dbReference>
<evidence type="ECO:0000256" key="1">
    <source>
        <dbReference type="ARBA" id="ARBA00005446"/>
    </source>
</evidence>
<dbReference type="GO" id="GO:0005694">
    <property type="term" value="C:chromosome"/>
    <property type="evidence" value="ECO:0007669"/>
    <property type="project" value="TreeGrafter"/>
</dbReference>
<keyword evidence="4" id="KW-0238">DNA-binding</keyword>
<dbReference type="PROSITE" id="PS51194">
    <property type="entry name" value="HELICASE_CTER"/>
    <property type="match status" value="1"/>
</dbReference>
<keyword evidence="3" id="KW-0067">ATP-binding</keyword>
<dbReference type="Pfam" id="PF00270">
    <property type="entry name" value="DEAD"/>
    <property type="match status" value="1"/>
</dbReference>
<organism evidence="11 12">
    <name type="scientific">Gymnopus androsaceus JB14</name>
    <dbReference type="NCBI Taxonomy" id="1447944"/>
    <lineage>
        <taxon>Eukaryota</taxon>
        <taxon>Fungi</taxon>
        <taxon>Dikarya</taxon>
        <taxon>Basidiomycota</taxon>
        <taxon>Agaricomycotina</taxon>
        <taxon>Agaricomycetes</taxon>
        <taxon>Agaricomycetidae</taxon>
        <taxon>Agaricales</taxon>
        <taxon>Marasmiineae</taxon>
        <taxon>Omphalotaceae</taxon>
        <taxon>Gymnopus</taxon>
    </lineage>
</organism>
<comment type="similarity">
    <text evidence="1">Belongs to the helicase family. RecQ subfamily.</text>
</comment>
<feature type="compositionally biased region" description="Acidic residues" evidence="8">
    <location>
        <begin position="435"/>
        <end position="449"/>
    </location>
</feature>
<dbReference type="Pfam" id="PF00271">
    <property type="entry name" value="Helicase_C"/>
    <property type="match status" value="1"/>
</dbReference>
<dbReference type="AlphaFoldDB" id="A0A6A4I5D9"/>
<accession>A0A6A4I5D9</accession>
<keyword evidence="12" id="KW-1185">Reference proteome</keyword>
<dbReference type="InterPro" id="IPR027417">
    <property type="entry name" value="P-loop_NTPase"/>
</dbReference>
<evidence type="ECO:0000256" key="3">
    <source>
        <dbReference type="ARBA" id="ARBA00022840"/>
    </source>
</evidence>
<dbReference type="PROSITE" id="PS51192">
    <property type="entry name" value="HELICASE_ATP_BIND_1"/>
    <property type="match status" value="1"/>
</dbReference>
<dbReference type="EMBL" id="ML769411">
    <property type="protein sequence ID" value="KAE9405120.1"/>
    <property type="molecule type" value="Genomic_DNA"/>
</dbReference>
<name>A0A6A4I5D9_9AGAR</name>
<sequence length="717" mass="80937">MVFRPVTTLDPAKCQKASETLRTLYNIPSLRDYQEKAGQNALQGKNTFLDIPTGGGKTLSFYYPLFYHWQPGIVAKNAQKIVLVLGPLSGLMKAQANELNQKGVPAVALTGDNENLANELTAFGNGQYRVGFAGPEMSLEKNFHERVLENKKFQRNIIAVVVDEAHNISEWGTDDFRPDFRRISALLGRLPQGLPVLAASATVAPEVILDIEDKLGIGGKCDHIAVSNAKGNVSLSVRLMQHPPDSFADLLSVFPKNPSGPDDFDQTLFYVNSRQEAEQIQDFLREHAPDQIPGAHFEFYHRYVGDKRKIIIEEAIRSGYLRGISATDALGMGLDFRHIKRVYFWNPPRTFNSLIQKIGRCVRLFTEFGEIVLFITRVAYQQLCVEFDIDSQEHESDENDDPRWEERVYAEPEESSDESGDDESTQTAQDRVEGDIDIDDGSDEDDSLDVDGQQSTVAVASSQQVLPKKRLLGSSVNIKRPTKRRAVKRKKKLTRIEARDRWHLLWFICTKKCRRVPWDTFYENAKKAPSLFPAPDGAPCCDNCHPSKFPIDTIKLTDPDQLRLPGRQRKSSPELFDAAKQRLDGLREEIVTEVFGDRQYIMTGSYIMQDDIVVTLAQYARRMVSVQDIKQRVRWHWAAKYGQRVVDALKEVAAEYPDAGQEAREAAVRERALKALLGMAKKDFQEKITKISDACFKAVESCTRSVDNPGQVCKAFL</sequence>
<feature type="domain" description="Helicase C-terminal" evidence="10">
    <location>
        <begin position="246"/>
        <end position="415"/>
    </location>
</feature>
<dbReference type="GO" id="GO:0043138">
    <property type="term" value="F:3'-5' DNA helicase activity"/>
    <property type="evidence" value="ECO:0007669"/>
    <property type="project" value="UniProtKB-EC"/>
</dbReference>
<dbReference type="SUPFAM" id="SSF52540">
    <property type="entry name" value="P-loop containing nucleoside triphosphate hydrolases"/>
    <property type="match status" value="1"/>
</dbReference>
<proteinExistence type="inferred from homology"/>
<dbReference type="InterPro" id="IPR001650">
    <property type="entry name" value="Helicase_C-like"/>
</dbReference>
<dbReference type="Proteomes" id="UP000799118">
    <property type="component" value="Unassembled WGS sequence"/>
</dbReference>
<dbReference type="GO" id="GO:0016787">
    <property type="term" value="F:hydrolase activity"/>
    <property type="evidence" value="ECO:0007669"/>
    <property type="project" value="UniProtKB-KW"/>
</dbReference>
<dbReference type="OrthoDB" id="10261556at2759"/>
<dbReference type="SMART" id="SM00487">
    <property type="entry name" value="DEXDc"/>
    <property type="match status" value="1"/>
</dbReference>
<protein>
    <recommendedName>
        <fullName evidence="7">DNA 3'-5' helicase</fullName>
        <ecNumber evidence="7">5.6.2.4</ecNumber>
    </recommendedName>
</protein>
<evidence type="ECO:0000256" key="8">
    <source>
        <dbReference type="SAM" id="MobiDB-lite"/>
    </source>
</evidence>
<keyword evidence="2" id="KW-0547">Nucleotide-binding</keyword>
<gene>
    <name evidence="11" type="ORF">BT96DRAFT_852997</name>
</gene>
<evidence type="ECO:0000259" key="10">
    <source>
        <dbReference type="PROSITE" id="PS51194"/>
    </source>
</evidence>
<keyword evidence="5" id="KW-0413">Isomerase</keyword>
<dbReference type="PANTHER" id="PTHR13710">
    <property type="entry name" value="DNA HELICASE RECQ FAMILY MEMBER"/>
    <property type="match status" value="1"/>
</dbReference>
<feature type="domain" description="Helicase ATP-binding" evidence="9">
    <location>
        <begin position="38"/>
        <end position="221"/>
    </location>
</feature>
<feature type="compositionally biased region" description="Acidic residues" evidence="8">
    <location>
        <begin position="411"/>
        <end position="424"/>
    </location>
</feature>
<dbReference type="GO" id="GO:0009378">
    <property type="term" value="F:four-way junction helicase activity"/>
    <property type="evidence" value="ECO:0007669"/>
    <property type="project" value="TreeGrafter"/>
</dbReference>
<evidence type="ECO:0000256" key="7">
    <source>
        <dbReference type="ARBA" id="ARBA00034808"/>
    </source>
</evidence>
<evidence type="ECO:0000313" key="12">
    <source>
        <dbReference type="Proteomes" id="UP000799118"/>
    </source>
</evidence>
<feature type="compositionally biased region" description="Basic and acidic residues" evidence="8">
    <location>
        <begin position="401"/>
        <end position="410"/>
    </location>
</feature>
<dbReference type="PANTHER" id="PTHR13710:SF105">
    <property type="entry name" value="ATP-DEPENDENT DNA HELICASE Q1"/>
    <property type="match status" value="1"/>
</dbReference>
<comment type="catalytic activity">
    <reaction evidence="6">
        <text>Couples ATP hydrolysis with the unwinding of duplex DNA by translocating in the 3'-5' direction.</text>
        <dbReference type="EC" id="5.6.2.4"/>
    </reaction>
</comment>
<feature type="region of interest" description="Disordered" evidence="8">
    <location>
        <begin position="392"/>
        <end position="452"/>
    </location>
</feature>
<dbReference type="GO" id="GO:0000724">
    <property type="term" value="P:double-strand break repair via homologous recombination"/>
    <property type="evidence" value="ECO:0007669"/>
    <property type="project" value="TreeGrafter"/>
</dbReference>
<evidence type="ECO:0000256" key="2">
    <source>
        <dbReference type="ARBA" id="ARBA00022741"/>
    </source>
</evidence>
<dbReference type="GO" id="GO:0005524">
    <property type="term" value="F:ATP binding"/>
    <property type="evidence" value="ECO:0007669"/>
    <property type="project" value="UniProtKB-KW"/>
</dbReference>
<keyword evidence="11" id="KW-0378">Hydrolase</keyword>